<reference evidence="4" key="1">
    <citation type="journal article" date="2013" name="Nat. Genet.">
        <title>The Capsella rubella genome and the genomic consequences of rapid mating system evolution.</title>
        <authorList>
            <person name="Slotte T."/>
            <person name="Hazzouri K.M."/>
            <person name="Agren J.A."/>
            <person name="Koenig D."/>
            <person name="Maumus F."/>
            <person name="Guo Y.L."/>
            <person name="Steige K."/>
            <person name="Platts A.E."/>
            <person name="Escobar J.S."/>
            <person name="Newman L.K."/>
            <person name="Wang W."/>
            <person name="Mandakova T."/>
            <person name="Vello E."/>
            <person name="Smith L.M."/>
            <person name="Henz S.R."/>
            <person name="Steffen J."/>
            <person name="Takuno S."/>
            <person name="Brandvain Y."/>
            <person name="Coop G."/>
            <person name="Andolfatto P."/>
            <person name="Hu T.T."/>
            <person name="Blanchette M."/>
            <person name="Clark R.M."/>
            <person name="Quesneville H."/>
            <person name="Nordborg M."/>
            <person name="Gaut B.S."/>
            <person name="Lysak M.A."/>
            <person name="Jenkins J."/>
            <person name="Grimwood J."/>
            <person name="Chapman J."/>
            <person name="Prochnik S."/>
            <person name="Shu S."/>
            <person name="Rokhsar D."/>
            <person name="Schmutz J."/>
            <person name="Weigel D."/>
            <person name="Wright S.I."/>
        </authorList>
    </citation>
    <scope>NUCLEOTIDE SEQUENCE [LARGE SCALE GENOMIC DNA]</scope>
    <source>
        <strain evidence="4">cv. Monte Gargano</strain>
    </source>
</reference>
<gene>
    <name evidence="3" type="ORF">CARUB_v10017197mg</name>
</gene>
<keyword evidence="4" id="KW-1185">Reference proteome</keyword>
<evidence type="ECO:0000256" key="2">
    <source>
        <dbReference type="SAM" id="MobiDB-lite"/>
    </source>
</evidence>
<keyword evidence="1" id="KW-0175">Coiled coil</keyword>
<organism evidence="3 4">
    <name type="scientific">Capsella rubella</name>
    <dbReference type="NCBI Taxonomy" id="81985"/>
    <lineage>
        <taxon>Eukaryota</taxon>
        <taxon>Viridiplantae</taxon>
        <taxon>Streptophyta</taxon>
        <taxon>Embryophyta</taxon>
        <taxon>Tracheophyta</taxon>
        <taxon>Spermatophyta</taxon>
        <taxon>Magnoliopsida</taxon>
        <taxon>eudicotyledons</taxon>
        <taxon>Gunneridae</taxon>
        <taxon>Pentapetalae</taxon>
        <taxon>rosids</taxon>
        <taxon>malvids</taxon>
        <taxon>Brassicales</taxon>
        <taxon>Brassicaceae</taxon>
        <taxon>Camelineae</taxon>
        <taxon>Capsella</taxon>
    </lineage>
</organism>
<feature type="non-terminal residue" evidence="3">
    <location>
        <position position="1"/>
    </location>
</feature>
<name>R0HJG7_9BRAS</name>
<feature type="coiled-coil region" evidence="1">
    <location>
        <begin position="295"/>
        <end position="322"/>
    </location>
</feature>
<dbReference type="InterPro" id="IPR038745">
    <property type="entry name" value="AT4G37440-like"/>
</dbReference>
<accession>R0HJG7</accession>
<sequence>GLRLSQKFGLFLTDSDHQISFGLVRRKLRAFCLRGLMARKPKSRSDIDISDCAGKQQADDDDVGNGVGFQEEDVEVDIEGCVNQRDDEFQEEGEEEGLSEASSSSSSFGDSMCSRDADDSGFGDGDEAQSILSKDYPLRDGTEGLNKKKTDDRWQRLTKAIQWRSTWIELKVKEFVSQARVYDKVLQDCGLTKQFNLEKAKLEGFYGKSIPFREHSQSRSVFKRGRRKRVEETTDVAAYMSNHNLFSYADKRVPVNVKAQYLEPDLGTGRKATGKQDGTEDDCLLSELDCSDDLLAKLMCKIDEAQGKARGLRKRVDQLMWDSQIPQTTDPCHQDFTVQNGKECAIVEDPLTRNQREASVQCISADHTEHLLVPQTPPTQIGGQCLTNNSPISSKSLRFHPILEDLLMDDKEMNDDDFEADDEKLDYFRKLINEITGVVSPDEAKPEEDPTPATKRRKTSH</sequence>
<dbReference type="EMBL" id="KB870809">
    <property type="protein sequence ID" value="EOA23978.1"/>
    <property type="molecule type" value="Genomic_DNA"/>
</dbReference>
<dbReference type="CDD" id="cd11650">
    <property type="entry name" value="AT4G37440_like"/>
    <property type="match status" value="1"/>
</dbReference>
<dbReference type="AlphaFoldDB" id="R0HJG7"/>
<protein>
    <submittedName>
        <fullName evidence="3">Uncharacterized protein</fullName>
    </submittedName>
</protein>
<feature type="compositionally biased region" description="Basic and acidic residues" evidence="2">
    <location>
        <begin position="136"/>
        <end position="149"/>
    </location>
</feature>
<feature type="region of interest" description="Disordered" evidence="2">
    <location>
        <begin position="438"/>
        <end position="461"/>
    </location>
</feature>
<proteinExistence type="predicted"/>
<evidence type="ECO:0000256" key="1">
    <source>
        <dbReference type="SAM" id="Coils"/>
    </source>
</evidence>
<dbReference type="PANTHER" id="PTHR34057:SF19">
    <property type="entry name" value="GENOME ASSEMBLY, CHROMOSOME: A01"/>
    <property type="match status" value="1"/>
</dbReference>
<dbReference type="OrthoDB" id="21648at2759"/>
<dbReference type="PANTHER" id="PTHR34057">
    <property type="entry name" value="ELONGATION FACTOR"/>
    <property type="match status" value="1"/>
</dbReference>
<feature type="compositionally biased region" description="Low complexity" evidence="2">
    <location>
        <begin position="99"/>
        <end position="111"/>
    </location>
</feature>
<evidence type="ECO:0000313" key="3">
    <source>
        <dbReference type="EMBL" id="EOA23978.1"/>
    </source>
</evidence>
<dbReference type="eggNOG" id="ENOG502QVMR">
    <property type="taxonomic scope" value="Eukaryota"/>
</dbReference>
<feature type="compositionally biased region" description="Acidic residues" evidence="2">
    <location>
        <begin position="88"/>
        <end position="98"/>
    </location>
</feature>
<feature type="region of interest" description="Disordered" evidence="2">
    <location>
        <begin position="46"/>
        <end position="67"/>
    </location>
</feature>
<evidence type="ECO:0000313" key="4">
    <source>
        <dbReference type="Proteomes" id="UP000029121"/>
    </source>
</evidence>
<dbReference type="Proteomes" id="UP000029121">
    <property type="component" value="Unassembled WGS sequence"/>
</dbReference>
<feature type="region of interest" description="Disordered" evidence="2">
    <location>
        <begin position="88"/>
        <end position="149"/>
    </location>
</feature>